<accession>A0A9R1VIP9</accession>
<proteinExistence type="predicted"/>
<comment type="caution">
    <text evidence="1">The sequence shown here is derived from an EMBL/GenBank/DDBJ whole genome shotgun (WGS) entry which is preliminary data.</text>
</comment>
<sequence>MFRTKRSLVDYVDSPSTCFPLWLCPQDISTHRAVVIALVRGDHNVKVDLHEAYLMPTILPLWRHKRSSQSARWEIVYAARLNSYISPFATHGNCNNSTVIISDN</sequence>
<gene>
    <name evidence="1" type="ORF">LSAT_V11C500289360</name>
</gene>
<reference evidence="1 2" key="1">
    <citation type="journal article" date="2017" name="Nat. Commun.">
        <title>Genome assembly with in vitro proximity ligation data and whole-genome triplication in lettuce.</title>
        <authorList>
            <person name="Reyes-Chin-Wo S."/>
            <person name="Wang Z."/>
            <person name="Yang X."/>
            <person name="Kozik A."/>
            <person name="Arikit S."/>
            <person name="Song C."/>
            <person name="Xia L."/>
            <person name="Froenicke L."/>
            <person name="Lavelle D.O."/>
            <person name="Truco M.J."/>
            <person name="Xia R."/>
            <person name="Zhu S."/>
            <person name="Xu C."/>
            <person name="Xu H."/>
            <person name="Xu X."/>
            <person name="Cox K."/>
            <person name="Korf I."/>
            <person name="Meyers B.C."/>
            <person name="Michelmore R.W."/>
        </authorList>
    </citation>
    <scope>NUCLEOTIDE SEQUENCE [LARGE SCALE GENOMIC DNA]</scope>
    <source>
        <strain evidence="2">cv. Salinas</strain>
        <tissue evidence="1">Seedlings</tissue>
    </source>
</reference>
<organism evidence="1 2">
    <name type="scientific">Lactuca sativa</name>
    <name type="common">Garden lettuce</name>
    <dbReference type="NCBI Taxonomy" id="4236"/>
    <lineage>
        <taxon>Eukaryota</taxon>
        <taxon>Viridiplantae</taxon>
        <taxon>Streptophyta</taxon>
        <taxon>Embryophyta</taxon>
        <taxon>Tracheophyta</taxon>
        <taxon>Spermatophyta</taxon>
        <taxon>Magnoliopsida</taxon>
        <taxon>eudicotyledons</taxon>
        <taxon>Gunneridae</taxon>
        <taxon>Pentapetalae</taxon>
        <taxon>asterids</taxon>
        <taxon>campanulids</taxon>
        <taxon>Asterales</taxon>
        <taxon>Asteraceae</taxon>
        <taxon>Cichorioideae</taxon>
        <taxon>Cichorieae</taxon>
        <taxon>Lactucinae</taxon>
        <taxon>Lactuca</taxon>
    </lineage>
</organism>
<evidence type="ECO:0000313" key="2">
    <source>
        <dbReference type="Proteomes" id="UP000235145"/>
    </source>
</evidence>
<dbReference type="EMBL" id="NBSK02000005">
    <property type="protein sequence ID" value="KAJ0205418.1"/>
    <property type="molecule type" value="Genomic_DNA"/>
</dbReference>
<dbReference type="AlphaFoldDB" id="A0A9R1VIP9"/>
<protein>
    <submittedName>
        <fullName evidence="1">Uncharacterized protein</fullName>
    </submittedName>
</protein>
<keyword evidence="2" id="KW-1185">Reference proteome</keyword>
<evidence type="ECO:0000313" key="1">
    <source>
        <dbReference type="EMBL" id="KAJ0205418.1"/>
    </source>
</evidence>
<name>A0A9R1VIP9_LACSA</name>
<dbReference type="Proteomes" id="UP000235145">
    <property type="component" value="Unassembled WGS sequence"/>
</dbReference>